<accession>A0A6I6G630</accession>
<evidence type="ECO:0000313" key="2">
    <source>
        <dbReference type="EMBL" id="QGW26883.1"/>
    </source>
</evidence>
<dbReference type="Proteomes" id="UP000426027">
    <property type="component" value="Chromosome"/>
</dbReference>
<organism evidence="2 3">
    <name type="scientific">Phnomibacter ginsenosidimutans</name>
    <dbReference type="NCBI Taxonomy" id="2676868"/>
    <lineage>
        <taxon>Bacteria</taxon>
        <taxon>Pseudomonadati</taxon>
        <taxon>Bacteroidota</taxon>
        <taxon>Chitinophagia</taxon>
        <taxon>Chitinophagales</taxon>
        <taxon>Chitinophagaceae</taxon>
        <taxon>Phnomibacter</taxon>
    </lineage>
</organism>
<evidence type="ECO:0000313" key="3">
    <source>
        <dbReference type="Proteomes" id="UP000426027"/>
    </source>
</evidence>
<reference evidence="2 3" key="1">
    <citation type="submission" date="2019-11" db="EMBL/GenBank/DDBJ databases">
        <authorList>
            <person name="Im W.T."/>
        </authorList>
    </citation>
    <scope>NUCLEOTIDE SEQUENCE [LARGE SCALE GENOMIC DNA]</scope>
    <source>
        <strain evidence="2 3">SB-02</strain>
    </source>
</reference>
<dbReference type="RefSeq" id="WP_157476074.1">
    <property type="nucleotide sequence ID" value="NZ_CP046566.1"/>
</dbReference>
<evidence type="ECO:0000256" key="1">
    <source>
        <dbReference type="SAM" id="SignalP"/>
    </source>
</evidence>
<feature type="signal peptide" evidence="1">
    <location>
        <begin position="1"/>
        <end position="20"/>
    </location>
</feature>
<protein>
    <recommendedName>
        <fullName evidence="4">VCBS repeat-containing protein</fullName>
    </recommendedName>
</protein>
<dbReference type="PROSITE" id="PS51257">
    <property type="entry name" value="PROKAR_LIPOPROTEIN"/>
    <property type="match status" value="1"/>
</dbReference>
<sequence length="93" mass="10258">MMKARSIHALLVMLLTTLLACKSKQQETIATQLSFTLRTADETGLQFANTLKPTADFNMFNYMYFYNGAGVATADFNNDGFTGCILCRQSAGQ</sequence>
<name>A0A6I6G630_9BACT</name>
<gene>
    <name evidence="2" type="ORF">GLV81_01120</name>
</gene>
<dbReference type="AlphaFoldDB" id="A0A6I6G630"/>
<proteinExistence type="predicted"/>
<feature type="chain" id="PRO_5026026756" description="VCBS repeat-containing protein" evidence="1">
    <location>
        <begin position="21"/>
        <end position="93"/>
    </location>
</feature>
<keyword evidence="3" id="KW-1185">Reference proteome</keyword>
<evidence type="ECO:0008006" key="4">
    <source>
        <dbReference type="Google" id="ProtNLM"/>
    </source>
</evidence>
<dbReference type="EMBL" id="CP046566">
    <property type="protein sequence ID" value="QGW26883.1"/>
    <property type="molecule type" value="Genomic_DNA"/>
</dbReference>
<dbReference type="KEGG" id="fls:GLV81_01120"/>
<keyword evidence="1" id="KW-0732">Signal</keyword>